<dbReference type="EMBL" id="BMKU01000006">
    <property type="protein sequence ID" value="GGG98437.1"/>
    <property type="molecule type" value="Genomic_DNA"/>
</dbReference>
<reference evidence="5" key="1">
    <citation type="journal article" date="2019" name="Int. J. Syst. Evol. Microbiol.">
        <title>The Global Catalogue of Microorganisms (GCM) 10K type strain sequencing project: providing services to taxonomists for standard genome sequencing and annotation.</title>
        <authorList>
            <consortium name="The Broad Institute Genomics Platform"/>
            <consortium name="The Broad Institute Genome Sequencing Center for Infectious Disease"/>
            <person name="Wu L."/>
            <person name="Ma J."/>
        </authorList>
    </citation>
    <scope>NUCLEOTIDE SEQUENCE [LARGE SCALE GENOMIC DNA]</scope>
    <source>
        <strain evidence="5">CGMCC 1.1927</strain>
    </source>
</reference>
<keyword evidence="2" id="KW-0472">Membrane</keyword>
<dbReference type="Pfam" id="PF13399">
    <property type="entry name" value="LytR_C"/>
    <property type="match status" value="1"/>
</dbReference>
<feature type="domain" description="LytR/CpsA/Psr regulator C-terminal" evidence="3">
    <location>
        <begin position="130"/>
        <end position="214"/>
    </location>
</feature>
<dbReference type="Gene3D" id="3.30.70.2390">
    <property type="match status" value="1"/>
</dbReference>
<feature type="compositionally biased region" description="Basic and acidic residues" evidence="1">
    <location>
        <begin position="1"/>
        <end position="13"/>
    </location>
</feature>
<gene>
    <name evidence="4" type="ORF">GCM10011577_22360</name>
</gene>
<dbReference type="RefSeq" id="WP_188811060.1">
    <property type="nucleotide sequence ID" value="NZ_BAAAWV010000001.1"/>
</dbReference>
<keyword evidence="5" id="KW-1185">Reference proteome</keyword>
<dbReference type="Proteomes" id="UP000596938">
    <property type="component" value="Unassembled WGS sequence"/>
</dbReference>
<feature type="compositionally biased region" description="Low complexity" evidence="1">
    <location>
        <begin position="92"/>
        <end position="104"/>
    </location>
</feature>
<accession>A0ABQ1XND3</accession>
<evidence type="ECO:0000259" key="3">
    <source>
        <dbReference type="Pfam" id="PF13399"/>
    </source>
</evidence>
<evidence type="ECO:0000256" key="1">
    <source>
        <dbReference type="SAM" id="MobiDB-lite"/>
    </source>
</evidence>
<protein>
    <recommendedName>
        <fullName evidence="3">LytR/CpsA/Psr regulator C-terminal domain-containing protein</fullName>
    </recommendedName>
</protein>
<feature type="region of interest" description="Disordered" evidence="1">
    <location>
        <begin position="1"/>
        <end position="25"/>
    </location>
</feature>
<keyword evidence="2" id="KW-0812">Transmembrane</keyword>
<proteinExistence type="predicted"/>
<dbReference type="InterPro" id="IPR027381">
    <property type="entry name" value="LytR/CpsA/Psr_C"/>
</dbReference>
<comment type="caution">
    <text evidence="4">The sequence shown here is derived from an EMBL/GenBank/DDBJ whole genome shotgun (WGS) entry which is preliminary data.</text>
</comment>
<evidence type="ECO:0000313" key="5">
    <source>
        <dbReference type="Proteomes" id="UP000596938"/>
    </source>
</evidence>
<organism evidence="4 5">
    <name type="scientific">Pseudarthrobacter polychromogenes</name>
    <dbReference type="NCBI Taxonomy" id="1676"/>
    <lineage>
        <taxon>Bacteria</taxon>
        <taxon>Bacillati</taxon>
        <taxon>Actinomycetota</taxon>
        <taxon>Actinomycetes</taxon>
        <taxon>Micrococcales</taxon>
        <taxon>Micrococcaceae</taxon>
        <taxon>Pseudarthrobacter</taxon>
    </lineage>
</organism>
<feature type="transmembrane region" description="Helical" evidence="2">
    <location>
        <begin position="33"/>
        <end position="54"/>
    </location>
</feature>
<evidence type="ECO:0000256" key="2">
    <source>
        <dbReference type="SAM" id="Phobius"/>
    </source>
</evidence>
<keyword evidence="2" id="KW-1133">Transmembrane helix</keyword>
<feature type="region of interest" description="Disordered" evidence="1">
    <location>
        <begin position="72"/>
        <end position="121"/>
    </location>
</feature>
<name>A0ABQ1XND3_9MICC</name>
<sequence length="215" mass="21678">MTKYARDEFDKVPETASRQGVHRTASAPARVRLWPILTAGIVALAIGVVSFLILPKLGFDGPATQASSSLEAAPLAETGSTPSATPETAGVPSTEPEPSFSPEPAGTAGNGIPSSPRSTAPAATVDKAQAVAVYNAAGTAGLASRVGGTVQSDGWTLGQVGNWAGAPQQGSIIFYAGAAQEANAQALAELLGVPTVVESTEFQVPLVVVLGPGYR</sequence>
<evidence type="ECO:0000313" key="4">
    <source>
        <dbReference type="EMBL" id="GGG98437.1"/>
    </source>
</evidence>